<accession>A0ABP8JSS3</accession>
<keyword evidence="1" id="KW-0540">Nuclease</keyword>
<evidence type="ECO:0000313" key="1">
    <source>
        <dbReference type="EMBL" id="GAA4395443.1"/>
    </source>
</evidence>
<keyword evidence="1" id="KW-0378">Hydrolase</keyword>
<protein>
    <submittedName>
        <fullName evidence="1">Restriction endonuclease subunit M</fullName>
    </submittedName>
</protein>
<name>A0ABP8JSS3_9MICO</name>
<organism evidence="1 2">
    <name type="scientific">Brevibacterium pityocampae</name>
    <dbReference type="NCBI Taxonomy" id="506594"/>
    <lineage>
        <taxon>Bacteria</taxon>
        <taxon>Bacillati</taxon>
        <taxon>Actinomycetota</taxon>
        <taxon>Actinomycetes</taxon>
        <taxon>Micrococcales</taxon>
        <taxon>Brevibacteriaceae</taxon>
        <taxon>Brevibacterium</taxon>
    </lineage>
</organism>
<proteinExistence type="predicted"/>
<sequence length="318" mass="35992">MAHNEAVQRGSMLDIDVSEDAIVDSYPDVLEVLLVDRTTGGNIIWATDHYTALGNSYAPSAQITVAAITGPRQGVIRPRVEKSKEQRWDRTKDKAEVFTPAWLCNEQNNRVDDAWFGRPDVFNHAAATNWEPRRGKIAFEPDGQRTWKKYVDDRRMEAACGEAPYLVSRYDAATGEPIELERRIGLLDRKLRVVSENAADATEWRAWARRAFESTYGFEYQGDSLLLARENLLASYAEYSLDALGEEPSRAELASIAAVISWNLWQMDALTGRPPLQAEPFETGVLPLFGEIEEAPDLRCVIRDWRAKKKYTYSELTS</sequence>
<keyword evidence="1" id="KW-0255">Endonuclease</keyword>
<comment type="caution">
    <text evidence="1">The sequence shown here is derived from an EMBL/GenBank/DDBJ whole genome shotgun (WGS) entry which is preliminary data.</text>
</comment>
<dbReference type="EMBL" id="BAABGL010000035">
    <property type="protein sequence ID" value="GAA4395443.1"/>
    <property type="molecule type" value="Genomic_DNA"/>
</dbReference>
<dbReference type="Proteomes" id="UP001500642">
    <property type="component" value="Unassembled WGS sequence"/>
</dbReference>
<keyword evidence="2" id="KW-1185">Reference proteome</keyword>
<gene>
    <name evidence="1" type="ORF">GCM10023167_25810</name>
</gene>
<evidence type="ECO:0000313" key="2">
    <source>
        <dbReference type="Proteomes" id="UP001500642"/>
    </source>
</evidence>
<dbReference type="GO" id="GO:0004519">
    <property type="term" value="F:endonuclease activity"/>
    <property type="evidence" value="ECO:0007669"/>
    <property type="project" value="UniProtKB-KW"/>
</dbReference>
<reference evidence="2" key="1">
    <citation type="journal article" date="2019" name="Int. J. Syst. Evol. Microbiol.">
        <title>The Global Catalogue of Microorganisms (GCM) 10K type strain sequencing project: providing services to taxonomists for standard genome sequencing and annotation.</title>
        <authorList>
            <consortium name="The Broad Institute Genomics Platform"/>
            <consortium name="The Broad Institute Genome Sequencing Center for Infectious Disease"/>
            <person name="Wu L."/>
            <person name="Ma J."/>
        </authorList>
    </citation>
    <scope>NUCLEOTIDE SEQUENCE [LARGE SCALE GENOMIC DNA]</scope>
    <source>
        <strain evidence="2">JCM 17808</strain>
    </source>
</reference>